<dbReference type="PANTHER" id="PTHR10953:SF102">
    <property type="entry name" value="ADENYLYLTRANSFERASE AND SULFURTRANSFERASE MOCS3"/>
    <property type="match status" value="1"/>
</dbReference>
<dbReference type="InterPro" id="IPR045886">
    <property type="entry name" value="ThiF/MoeB/HesA"/>
</dbReference>
<dbReference type="NCBIfam" id="NF004281">
    <property type="entry name" value="PRK05690.1"/>
    <property type="match status" value="1"/>
</dbReference>
<evidence type="ECO:0000259" key="1">
    <source>
        <dbReference type="Pfam" id="PF00899"/>
    </source>
</evidence>
<keyword evidence="3" id="KW-1185">Reference proteome</keyword>
<sequence>MFDDEEVERYARHLVLRDIGGPGQARLKAARVLIVGAGGLGAPLALYLAAAGVGTIGLLDDDAVALSNLQRQVLFATADVGRPKVEAGAEALRRLNPRVQVVALRQRLTARNARALVRDWDVVAEGSDNFDTRYAVSDACYYEKKPVVMGALGQFDGSLTTIRAHETGPDGTPNPTWRCLYPNQPPPDLVPTCAQAGVLGAAAGVIGSLMAVEVIRAVTGFGEGLVGRLLTVDLAAMRFRTLSYAWDPSNPLSGRRGG</sequence>
<dbReference type="EMBL" id="JBHRUV010000037">
    <property type="protein sequence ID" value="MFC3266361.1"/>
    <property type="molecule type" value="Genomic_DNA"/>
</dbReference>
<dbReference type="Pfam" id="PF00899">
    <property type="entry name" value="ThiF"/>
    <property type="match status" value="1"/>
</dbReference>
<dbReference type="RefSeq" id="WP_376832516.1">
    <property type="nucleotide sequence ID" value="NZ_JBHLWR010000006.1"/>
</dbReference>
<evidence type="ECO:0000313" key="2">
    <source>
        <dbReference type="EMBL" id="MFC3266361.1"/>
    </source>
</evidence>
<comment type="caution">
    <text evidence="2">The sequence shown here is derived from an EMBL/GenBank/DDBJ whole genome shotgun (WGS) entry which is preliminary data.</text>
</comment>
<protein>
    <submittedName>
        <fullName evidence="2">HesA/MoeB/ThiF family protein</fullName>
    </submittedName>
</protein>
<dbReference type="SUPFAM" id="SSF69572">
    <property type="entry name" value="Activating enzymes of the ubiquitin-like proteins"/>
    <property type="match status" value="1"/>
</dbReference>
<dbReference type="CDD" id="cd00757">
    <property type="entry name" value="ThiF_MoeB_HesA_family"/>
    <property type="match status" value="1"/>
</dbReference>
<accession>A0ABV7LEQ2</accession>
<feature type="domain" description="THIF-type NAD/FAD binding fold" evidence="1">
    <location>
        <begin position="10"/>
        <end position="243"/>
    </location>
</feature>
<name>A0ABV7LEQ2_9HYPH</name>
<dbReference type="PANTHER" id="PTHR10953">
    <property type="entry name" value="UBIQUITIN-ACTIVATING ENZYME E1"/>
    <property type="match status" value="1"/>
</dbReference>
<evidence type="ECO:0000313" key="3">
    <source>
        <dbReference type="Proteomes" id="UP001595536"/>
    </source>
</evidence>
<proteinExistence type="predicted"/>
<dbReference type="Proteomes" id="UP001595536">
    <property type="component" value="Unassembled WGS sequence"/>
</dbReference>
<organism evidence="2 3">
    <name type="scientific">Camelimonas abortus</name>
    <dbReference type="NCBI Taxonomy" id="1017184"/>
    <lineage>
        <taxon>Bacteria</taxon>
        <taxon>Pseudomonadati</taxon>
        <taxon>Pseudomonadota</taxon>
        <taxon>Alphaproteobacteria</taxon>
        <taxon>Hyphomicrobiales</taxon>
        <taxon>Chelatococcaceae</taxon>
        <taxon>Camelimonas</taxon>
    </lineage>
</organism>
<dbReference type="Gene3D" id="3.40.50.720">
    <property type="entry name" value="NAD(P)-binding Rossmann-like Domain"/>
    <property type="match status" value="1"/>
</dbReference>
<gene>
    <name evidence="2" type="ORF">ACFOEX_08355</name>
</gene>
<dbReference type="InterPro" id="IPR000594">
    <property type="entry name" value="ThiF_NAD_FAD-bd"/>
</dbReference>
<dbReference type="InterPro" id="IPR035985">
    <property type="entry name" value="Ubiquitin-activating_enz"/>
</dbReference>
<reference evidence="3" key="1">
    <citation type="journal article" date="2019" name="Int. J. Syst. Evol. Microbiol.">
        <title>The Global Catalogue of Microorganisms (GCM) 10K type strain sequencing project: providing services to taxonomists for standard genome sequencing and annotation.</title>
        <authorList>
            <consortium name="The Broad Institute Genomics Platform"/>
            <consortium name="The Broad Institute Genome Sequencing Center for Infectious Disease"/>
            <person name="Wu L."/>
            <person name="Ma J."/>
        </authorList>
    </citation>
    <scope>NUCLEOTIDE SEQUENCE [LARGE SCALE GENOMIC DNA]</scope>
    <source>
        <strain evidence="3">CCM 7941</strain>
    </source>
</reference>